<keyword evidence="1" id="KW-0732">Signal</keyword>
<evidence type="ECO:0000313" key="2">
    <source>
        <dbReference type="EMBL" id="NLR94250.1"/>
    </source>
</evidence>
<proteinExistence type="predicted"/>
<dbReference type="AlphaFoldDB" id="A0A7X8XYQ6"/>
<dbReference type="Proteomes" id="UP000585050">
    <property type="component" value="Unassembled WGS sequence"/>
</dbReference>
<accession>A0A7X8XYQ6</accession>
<sequence length="301" mass="33197">MKTKYLNTLAASVLLASSAAVASDLPKNNDPATHTVTIAPDKVTQEVLPVSEVLESIPSPLEISVLIKESGTIYNKADLNAPEAVSRYNTTFQKAINLGIYGTDLGFANIYGKNQDAISYLNSVKDLADGLGIGAFFDYETIKELAESSNRLDELIQQTTLNFEKINNNLRERKRENVSVLILTGGWIEAVYLTTVINQREPNDLLKDKIGDQKVVLDQLLLVLDIYKSSPGFEDLINDLTALQEIYDQIEVEVIVGEPTMEEIDGVLVVTDGTRSVVHVTDSDIQKITSLLKSIRNKVIR</sequence>
<keyword evidence="3" id="KW-1185">Reference proteome</keyword>
<evidence type="ECO:0000256" key="1">
    <source>
        <dbReference type="SAM" id="SignalP"/>
    </source>
</evidence>
<gene>
    <name evidence="2" type="ORF">HGP29_23805</name>
</gene>
<protein>
    <submittedName>
        <fullName evidence="2">Uncharacterized protein</fullName>
    </submittedName>
</protein>
<evidence type="ECO:0000313" key="3">
    <source>
        <dbReference type="Proteomes" id="UP000585050"/>
    </source>
</evidence>
<feature type="chain" id="PRO_5030861053" evidence="1">
    <location>
        <begin position="23"/>
        <end position="301"/>
    </location>
</feature>
<dbReference type="RefSeq" id="WP_168884961.1">
    <property type="nucleotide sequence ID" value="NZ_JABAIL010000010.1"/>
</dbReference>
<reference evidence="2 3" key="1">
    <citation type="submission" date="2020-04" db="EMBL/GenBank/DDBJ databases">
        <title>Flammeovirga sp. SR4, a novel species isolated from seawater.</title>
        <authorList>
            <person name="Wang X."/>
        </authorList>
    </citation>
    <scope>NUCLEOTIDE SEQUENCE [LARGE SCALE GENOMIC DNA]</scope>
    <source>
        <strain evidence="2 3">SR4</strain>
    </source>
</reference>
<name>A0A7X8XYQ6_9BACT</name>
<dbReference type="EMBL" id="JABAIL010000010">
    <property type="protein sequence ID" value="NLR94250.1"/>
    <property type="molecule type" value="Genomic_DNA"/>
</dbReference>
<organism evidence="2 3">
    <name type="scientific">Flammeovirga agarivorans</name>
    <dbReference type="NCBI Taxonomy" id="2726742"/>
    <lineage>
        <taxon>Bacteria</taxon>
        <taxon>Pseudomonadati</taxon>
        <taxon>Bacteroidota</taxon>
        <taxon>Cytophagia</taxon>
        <taxon>Cytophagales</taxon>
        <taxon>Flammeovirgaceae</taxon>
        <taxon>Flammeovirga</taxon>
    </lineage>
</organism>
<feature type="signal peptide" evidence="1">
    <location>
        <begin position="1"/>
        <end position="22"/>
    </location>
</feature>
<comment type="caution">
    <text evidence="2">The sequence shown here is derived from an EMBL/GenBank/DDBJ whole genome shotgun (WGS) entry which is preliminary data.</text>
</comment>